<keyword evidence="11" id="KW-1185">Reference proteome</keyword>
<keyword evidence="8" id="KW-1133">Transmembrane helix</keyword>
<dbReference type="GO" id="GO:0000981">
    <property type="term" value="F:DNA-binding transcription factor activity, RNA polymerase II-specific"/>
    <property type="evidence" value="ECO:0007669"/>
    <property type="project" value="InterPro"/>
</dbReference>
<evidence type="ECO:0000256" key="7">
    <source>
        <dbReference type="SAM" id="MobiDB-lite"/>
    </source>
</evidence>
<dbReference type="CDD" id="cd00067">
    <property type="entry name" value="GAL4"/>
    <property type="match status" value="1"/>
</dbReference>
<evidence type="ECO:0000256" key="4">
    <source>
        <dbReference type="ARBA" id="ARBA00023125"/>
    </source>
</evidence>
<evidence type="ECO:0000259" key="9">
    <source>
        <dbReference type="PROSITE" id="PS50048"/>
    </source>
</evidence>
<evidence type="ECO:0000256" key="5">
    <source>
        <dbReference type="ARBA" id="ARBA00023163"/>
    </source>
</evidence>
<feature type="transmembrane region" description="Helical" evidence="8">
    <location>
        <begin position="663"/>
        <end position="682"/>
    </location>
</feature>
<feature type="domain" description="Zn(2)-C6 fungal-type" evidence="9">
    <location>
        <begin position="32"/>
        <end position="60"/>
    </location>
</feature>
<keyword evidence="8" id="KW-0812">Transmembrane</keyword>
<dbReference type="GO" id="GO:0008270">
    <property type="term" value="F:zinc ion binding"/>
    <property type="evidence" value="ECO:0007669"/>
    <property type="project" value="InterPro"/>
</dbReference>
<dbReference type="Gene3D" id="4.10.240.10">
    <property type="entry name" value="Zn(2)-C6 fungal-type DNA-binding domain"/>
    <property type="match status" value="1"/>
</dbReference>
<dbReference type="PANTHER" id="PTHR47660">
    <property type="entry name" value="TRANSCRIPTION FACTOR WITH C2H2 AND ZN(2)-CYS(6) DNA BINDING DOMAIN (EUROFUNG)-RELATED-RELATED"/>
    <property type="match status" value="1"/>
</dbReference>
<keyword evidence="4" id="KW-0238">DNA-binding</keyword>
<dbReference type="InterPro" id="IPR007219">
    <property type="entry name" value="XnlR_reg_dom"/>
</dbReference>
<dbReference type="SUPFAM" id="SSF57701">
    <property type="entry name" value="Zn2/Cys6 DNA-binding domain"/>
    <property type="match status" value="1"/>
</dbReference>
<feature type="compositionally biased region" description="Low complexity" evidence="7">
    <location>
        <begin position="67"/>
        <end position="83"/>
    </location>
</feature>
<dbReference type="Pfam" id="PF04082">
    <property type="entry name" value="Fungal_trans"/>
    <property type="match status" value="1"/>
</dbReference>
<keyword evidence="1" id="KW-0479">Metal-binding</keyword>
<dbReference type="OrthoDB" id="40579at2759"/>
<dbReference type="GeneID" id="28736447"/>
<evidence type="ECO:0000256" key="8">
    <source>
        <dbReference type="SAM" id="Phobius"/>
    </source>
</evidence>
<evidence type="ECO:0000313" key="10">
    <source>
        <dbReference type="EMBL" id="KPI36507.1"/>
    </source>
</evidence>
<dbReference type="Pfam" id="PF00172">
    <property type="entry name" value="Zn_clus"/>
    <property type="match status" value="1"/>
</dbReference>
<dbReference type="PROSITE" id="PS00463">
    <property type="entry name" value="ZN2_CY6_FUNGAL_1"/>
    <property type="match status" value="1"/>
</dbReference>
<evidence type="ECO:0000256" key="2">
    <source>
        <dbReference type="ARBA" id="ARBA00022833"/>
    </source>
</evidence>
<dbReference type="PANTHER" id="PTHR47660:SF2">
    <property type="entry name" value="TRANSCRIPTION FACTOR WITH C2H2 AND ZN(2)-CYS(6) DNA BINDING DOMAIN (EUROFUNG)"/>
    <property type="match status" value="1"/>
</dbReference>
<dbReference type="VEuPathDB" id="FungiDB:AB675_4429"/>
<evidence type="ECO:0000313" key="11">
    <source>
        <dbReference type="Proteomes" id="UP000038010"/>
    </source>
</evidence>
<evidence type="ECO:0000256" key="3">
    <source>
        <dbReference type="ARBA" id="ARBA00023015"/>
    </source>
</evidence>
<name>A0A0N1NY39_9EURO</name>
<dbReference type="InterPro" id="IPR036864">
    <property type="entry name" value="Zn2-C6_fun-type_DNA-bd_sf"/>
</dbReference>
<keyword evidence="6" id="KW-0539">Nucleus</keyword>
<organism evidence="10 11">
    <name type="scientific">Cyphellophora attinorum</name>
    <dbReference type="NCBI Taxonomy" id="1664694"/>
    <lineage>
        <taxon>Eukaryota</taxon>
        <taxon>Fungi</taxon>
        <taxon>Dikarya</taxon>
        <taxon>Ascomycota</taxon>
        <taxon>Pezizomycotina</taxon>
        <taxon>Eurotiomycetes</taxon>
        <taxon>Chaetothyriomycetidae</taxon>
        <taxon>Chaetothyriales</taxon>
        <taxon>Cyphellophoraceae</taxon>
        <taxon>Cyphellophora</taxon>
    </lineage>
</organism>
<sequence>MGIHDGRNARNADLAGATGASIARQSHRVQRACRTCAEKKLKCTEDKPCERCKEKQIECVPVDLDDQSQSQSQNPPQPSMNDSLSHGVSASPPGDDNLQDDDEMFMVQPSSEYLAVADDALAIFPVNEAALLQQEPMMQDILGGSMPFPVPDDSVQFDQDSTFEAMDFFCLDGPLEPWPALPAPITPQSITSPKQSTISLGAGAYSVSGAFSTWIPRKDDGHDLDEQDLVLQGTVDPSPQHGLSLDGLDISKEALSPMVRDELLAMVLGRMSKVASKRIIRSFPPNETLRDLIYMALTHMRQRQIGHFIHLASFDLNTQRPELLGALVAYGATISSSPEARKFGYALQNIVRMAINQLAQQEHVVLRDLDVAQAFYIQTYLGYWSSANRLIELVESGSMLGVTMLRKGKMLQAESYYTLDVILDLPGLSLQQKWLMWIEQESAKRLVHFAASLDFQVALVRETGALFTYEEIQCPLPMPARLWEAANATEWRNLLDREPALKMQQPPPLNKVLWQPSLLAKCTGSTDTRFCAYVYLSSFWILVKDYWRMASLLPETKAASDFVLTARHSELLGTLDTFKAECTDEPEVAPEILLLQEAAYLHLSAWVAGIAHYCGGKTDFDARAAAGYVQRWHSSKQCRAAVWHAGQIIRAARLFPMRALTDIYATALYHAGLVLWIWGLLYRAQGTYIASPDAPTLAIDGNEVPDTTRFLQSGRCRPMLTDQAGKPFSLESPALATELVRDILADNWGQEPMAPTPREAFRFMQAFSKITRQQFNS</sequence>
<dbReference type="EMBL" id="LFJN01000030">
    <property type="protein sequence ID" value="KPI36507.1"/>
    <property type="molecule type" value="Genomic_DNA"/>
</dbReference>
<feature type="region of interest" description="Disordered" evidence="7">
    <location>
        <begin position="65"/>
        <end position="102"/>
    </location>
</feature>
<dbReference type="InterPro" id="IPR001138">
    <property type="entry name" value="Zn2Cys6_DnaBD"/>
</dbReference>
<dbReference type="SMART" id="SM00066">
    <property type="entry name" value="GAL4"/>
    <property type="match status" value="1"/>
</dbReference>
<reference evidence="10 11" key="1">
    <citation type="submission" date="2015-06" db="EMBL/GenBank/DDBJ databases">
        <title>Draft genome of the ant-associated black yeast Phialophora attae CBS 131958.</title>
        <authorList>
            <person name="Moreno L.F."/>
            <person name="Stielow B.J."/>
            <person name="de Hoog S."/>
            <person name="Vicente V.A."/>
            <person name="Weiss V.A."/>
            <person name="de Vries M."/>
            <person name="Cruz L.M."/>
            <person name="Souza E.M."/>
        </authorList>
    </citation>
    <scope>NUCLEOTIDE SEQUENCE [LARGE SCALE GENOMIC DNA]</scope>
    <source>
        <strain evidence="10 11">CBS 131958</strain>
    </source>
</reference>
<keyword evidence="5" id="KW-0804">Transcription</keyword>
<dbReference type="PROSITE" id="PS50048">
    <property type="entry name" value="ZN2_CY6_FUNGAL_2"/>
    <property type="match status" value="1"/>
</dbReference>
<dbReference type="GO" id="GO:0003677">
    <property type="term" value="F:DNA binding"/>
    <property type="evidence" value="ECO:0007669"/>
    <property type="project" value="UniProtKB-KW"/>
</dbReference>
<protein>
    <recommendedName>
        <fullName evidence="9">Zn(2)-C6 fungal-type domain-containing protein</fullName>
    </recommendedName>
</protein>
<keyword evidence="3" id="KW-0805">Transcription regulation</keyword>
<dbReference type="AlphaFoldDB" id="A0A0N1NY39"/>
<dbReference type="Proteomes" id="UP000038010">
    <property type="component" value="Unassembled WGS sequence"/>
</dbReference>
<evidence type="ECO:0000256" key="1">
    <source>
        <dbReference type="ARBA" id="ARBA00022723"/>
    </source>
</evidence>
<dbReference type="RefSeq" id="XP_017996470.1">
    <property type="nucleotide sequence ID" value="XM_018144567.1"/>
</dbReference>
<dbReference type="STRING" id="1664694.A0A0N1NY39"/>
<keyword evidence="2" id="KW-0862">Zinc</keyword>
<evidence type="ECO:0000256" key="6">
    <source>
        <dbReference type="ARBA" id="ARBA00023242"/>
    </source>
</evidence>
<keyword evidence="8" id="KW-0472">Membrane</keyword>
<comment type="caution">
    <text evidence="10">The sequence shown here is derived from an EMBL/GenBank/DDBJ whole genome shotgun (WGS) entry which is preliminary data.</text>
</comment>
<dbReference type="GO" id="GO:0006351">
    <property type="term" value="P:DNA-templated transcription"/>
    <property type="evidence" value="ECO:0007669"/>
    <property type="project" value="InterPro"/>
</dbReference>
<gene>
    <name evidence="10" type="ORF">AB675_4429</name>
</gene>
<proteinExistence type="predicted"/>
<accession>A0A0N1NY39</accession>